<proteinExistence type="predicted"/>
<name>A0A8J5CE93_ZINOF</name>
<dbReference type="EMBL" id="JACMSC010000019">
    <property type="protein sequence ID" value="KAG6474176.1"/>
    <property type="molecule type" value="Genomic_DNA"/>
</dbReference>
<organism evidence="1 2">
    <name type="scientific">Zingiber officinale</name>
    <name type="common">Ginger</name>
    <name type="synonym">Amomum zingiber</name>
    <dbReference type="NCBI Taxonomy" id="94328"/>
    <lineage>
        <taxon>Eukaryota</taxon>
        <taxon>Viridiplantae</taxon>
        <taxon>Streptophyta</taxon>
        <taxon>Embryophyta</taxon>
        <taxon>Tracheophyta</taxon>
        <taxon>Spermatophyta</taxon>
        <taxon>Magnoliopsida</taxon>
        <taxon>Liliopsida</taxon>
        <taxon>Zingiberales</taxon>
        <taxon>Zingiberaceae</taxon>
        <taxon>Zingiber</taxon>
    </lineage>
</organism>
<comment type="caution">
    <text evidence="1">The sequence shown here is derived from an EMBL/GenBank/DDBJ whole genome shotgun (WGS) entry which is preliminary data.</text>
</comment>
<evidence type="ECO:0000313" key="2">
    <source>
        <dbReference type="Proteomes" id="UP000734854"/>
    </source>
</evidence>
<gene>
    <name evidence="1" type="ORF">ZIOFF_068100</name>
</gene>
<dbReference type="Proteomes" id="UP000734854">
    <property type="component" value="Unassembled WGS sequence"/>
</dbReference>
<keyword evidence="2" id="KW-1185">Reference proteome</keyword>
<sequence>MWLSDPDVWKIIEKESVLISAAGNSVIIQRKASPGHNIDTLNAHSLPQGQKAFSSKEINKLRPDRLGGGFFFKRKFKVTMSVEVVEGLPPFLLGAGAKAVIEFEWRRRLPVVVGVLSFLMGRKRTERGITSRRMVEAGLEFAAACWGDDDEASRFEKVCQFRESDLVVVPIDGFDSSIAWNVSFSVLYGNSGDGVKAKELERIGAAMANLVEWVRESLSHETFERAEGNKELKKQLLLILKTDSLSSYGMLYVAVSFIEVSPGSVTWSASVNAEKTKIERMDRQIERSSSD</sequence>
<accession>A0A8J5CE93</accession>
<dbReference type="AlphaFoldDB" id="A0A8J5CE93"/>
<reference evidence="1 2" key="1">
    <citation type="submission" date="2020-08" db="EMBL/GenBank/DDBJ databases">
        <title>Plant Genome Project.</title>
        <authorList>
            <person name="Zhang R.-G."/>
        </authorList>
    </citation>
    <scope>NUCLEOTIDE SEQUENCE [LARGE SCALE GENOMIC DNA]</scope>
    <source>
        <tissue evidence="1">Rhizome</tissue>
    </source>
</reference>
<protein>
    <submittedName>
        <fullName evidence="1">Uncharacterized protein</fullName>
    </submittedName>
</protein>
<evidence type="ECO:0000313" key="1">
    <source>
        <dbReference type="EMBL" id="KAG6474176.1"/>
    </source>
</evidence>